<evidence type="ECO:0000313" key="2">
    <source>
        <dbReference type="EMBL" id="KAK1364197.1"/>
    </source>
</evidence>
<keyword evidence="1" id="KW-0812">Transmembrane</keyword>
<comment type="caution">
    <text evidence="2">The sequence shown here is derived from an EMBL/GenBank/DDBJ whole genome shotgun (WGS) entry which is preliminary data.</text>
</comment>
<feature type="transmembrane region" description="Helical" evidence="1">
    <location>
        <begin position="6"/>
        <end position="26"/>
    </location>
</feature>
<keyword evidence="3" id="KW-1185">Reference proteome</keyword>
<keyword evidence="1" id="KW-1133">Transmembrane helix</keyword>
<reference evidence="2" key="2">
    <citation type="submission" date="2023-05" db="EMBL/GenBank/DDBJ databases">
        <authorList>
            <person name="Schelkunov M.I."/>
        </authorList>
    </citation>
    <scope>NUCLEOTIDE SEQUENCE</scope>
    <source>
        <strain evidence="2">Hsosn_3</strain>
        <tissue evidence="2">Leaf</tissue>
    </source>
</reference>
<dbReference type="EMBL" id="JAUIZM010000009">
    <property type="protein sequence ID" value="KAK1364197.1"/>
    <property type="molecule type" value="Genomic_DNA"/>
</dbReference>
<proteinExistence type="predicted"/>
<evidence type="ECO:0000256" key="1">
    <source>
        <dbReference type="SAM" id="Phobius"/>
    </source>
</evidence>
<accession>A0AAD8HDP6</accession>
<dbReference type="AlphaFoldDB" id="A0AAD8HDP6"/>
<organism evidence="2 3">
    <name type="scientific">Heracleum sosnowskyi</name>
    <dbReference type="NCBI Taxonomy" id="360622"/>
    <lineage>
        <taxon>Eukaryota</taxon>
        <taxon>Viridiplantae</taxon>
        <taxon>Streptophyta</taxon>
        <taxon>Embryophyta</taxon>
        <taxon>Tracheophyta</taxon>
        <taxon>Spermatophyta</taxon>
        <taxon>Magnoliopsida</taxon>
        <taxon>eudicotyledons</taxon>
        <taxon>Gunneridae</taxon>
        <taxon>Pentapetalae</taxon>
        <taxon>asterids</taxon>
        <taxon>campanulids</taxon>
        <taxon>Apiales</taxon>
        <taxon>Apiaceae</taxon>
        <taxon>Apioideae</taxon>
        <taxon>apioid superclade</taxon>
        <taxon>Tordylieae</taxon>
        <taxon>Tordyliinae</taxon>
        <taxon>Heracleum</taxon>
    </lineage>
</organism>
<name>A0AAD8HDP6_9APIA</name>
<protein>
    <submittedName>
        <fullName evidence="2">Uncharacterized protein</fullName>
    </submittedName>
</protein>
<dbReference type="Proteomes" id="UP001237642">
    <property type="component" value="Unassembled WGS sequence"/>
</dbReference>
<evidence type="ECO:0000313" key="3">
    <source>
        <dbReference type="Proteomes" id="UP001237642"/>
    </source>
</evidence>
<sequence length="130" mass="14454">MAATRLYQGIYTLLVVCNMIILARGVDLPYVTRLVKLTYLHSAVRQGAVVSETPVDGSASEVVPAQEHPGFEKPLLEEYSCWSKKWNWQNCCILELSCQQRCGVLVECSGVLSIFCEGQVVAERESARKS</sequence>
<gene>
    <name evidence="2" type="ORF">POM88_039758</name>
</gene>
<keyword evidence="1" id="KW-0472">Membrane</keyword>
<reference evidence="2" key="1">
    <citation type="submission" date="2023-02" db="EMBL/GenBank/DDBJ databases">
        <title>Genome of toxic invasive species Heracleum sosnowskyi carries increased number of genes despite the absence of recent whole-genome duplications.</title>
        <authorList>
            <person name="Schelkunov M."/>
            <person name="Shtratnikova V."/>
            <person name="Makarenko M."/>
            <person name="Klepikova A."/>
            <person name="Omelchenko D."/>
            <person name="Novikova G."/>
            <person name="Obukhova E."/>
            <person name="Bogdanov V."/>
            <person name="Penin A."/>
            <person name="Logacheva M."/>
        </authorList>
    </citation>
    <scope>NUCLEOTIDE SEQUENCE</scope>
    <source>
        <strain evidence="2">Hsosn_3</strain>
        <tissue evidence="2">Leaf</tissue>
    </source>
</reference>